<dbReference type="KEGG" id="sdf:ACG33_06495"/>
<evidence type="ECO:0000259" key="1">
    <source>
        <dbReference type="Pfam" id="PF01575"/>
    </source>
</evidence>
<dbReference type="RefSeq" id="WP_066919710.1">
    <property type="nucleotide sequence ID" value="NZ_CP011971.1"/>
</dbReference>
<gene>
    <name evidence="2" type="ORF">ACG33_06495</name>
</gene>
<evidence type="ECO:0000313" key="3">
    <source>
        <dbReference type="Proteomes" id="UP000070250"/>
    </source>
</evidence>
<dbReference type="InterPro" id="IPR002539">
    <property type="entry name" value="MaoC-like_dom"/>
</dbReference>
<dbReference type="Gene3D" id="3.10.129.10">
    <property type="entry name" value="Hotdog Thioesterase"/>
    <property type="match status" value="1"/>
</dbReference>
<protein>
    <recommendedName>
        <fullName evidence="1">MaoC-like domain-containing protein</fullName>
    </recommendedName>
</protein>
<feature type="domain" description="MaoC-like" evidence="1">
    <location>
        <begin position="22"/>
        <end position="109"/>
    </location>
</feature>
<proteinExistence type="predicted"/>
<dbReference type="OrthoDB" id="9774179at2"/>
<dbReference type="InterPro" id="IPR029069">
    <property type="entry name" value="HotDog_dom_sf"/>
</dbReference>
<accession>A0A127FAU2</accession>
<dbReference type="AlphaFoldDB" id="A0A127FAU2"/>
<dbReference type="EMBL" id="CP011971">
    <property type="protein sequence ID" value="AMN46751.1"/>
    <property type="molecule type" value="Genomic_DNA"/>
</dbReference>
<name>A0A127FAU2_STEDE</name>
<dbReference type="PATRIC" id="fig|465721.4.peg.1384"/>
<reference evidence="2 3" key="1">
    <citation type="submission" date="2015-06" db="EMBL/GenBank/DDBJ databases">
        <title>A Comprehensive Approach to Explore the Metabolic and Phylogenetic Diversity of Bacterial Steroid Degradation in the Environment: Testosterone as an Example.</title>
        <authorList>
            <person name="Yang F.-C."/>
            <person name="Chen Y.-L."/>
            <person name="Yu C.-P."/>
            <person name="Tang S.-L."/>
            <person name="Wang P.-H."/>
            <person name="Ismail W."/>
            <person name="Wang C.-H."/>
            <person name="Yang C.-Y."/>
            <person name="Chiang Y.-R."/>
        </authorList>
    </citation>
    <scope>NUCLEOTIDE SEQUENCE [LARGE SCALE GENOMIC DNA]</scope>
    <source>
        <strain evidence="2 3">DSM 18526</strain>
    </source>
</reference>
<evidence type="ECO:0000313" key="2">
    <source>
        <dbReference type="EMBL" id="AMN46751.1"/>
    </source>
</evidence>
<keyword evidence="3" id="KW-1185">Reference proteome</keyword>
<dbReference type="Pfam" id="PF01575">
    <property type="entry name" value="MaoC_dehydratas"/>
    <property type="match status" value="1"/>
</dbReference>
<dbReference type="SUPFAM" id="SSF54637">
    <property type="entry name" value="Thioesterase/thiol ester dehydrase-isomerase"/>
    <property type="match status" value="1"/>
</dbReference>
<dbReference type="STRING" id="465721.ACG33_06495"/>
<sequence>MNDTVHLRRYAPGDRIPLLQIAPISRATLALFAGASNDHNPIHIDLDVARAAGMDDVFVQGMLPMAYLGRVLTNAFGPRSLREFGVRFVAVTHVRDRLECTAEVLSAADHVAGQRLDLQLTVINPRGETVLLGDAVVELEQENI</sequence>
<organism evidence="2 3">
    <name type="scientific">Steroidobacter denitrificans</name>
    <dbReference type="NCBI Taxonomy" id="465721"/>
    <lineage>
        <taxon>Bacteria</taxon>
        <taxon>Pseudomonadati</taxon>
        <taxon>Pseudomonadota</taxon>
        <taxon>Gammaproteobacteria</taxon>
        <taxon>Steroidobacterales</taxon>
        <taxon>Steroidobacteraceae</taxon>
        <taxon>Steroidobacter</taxon>
    </lineage>
</organism>
<dbReference type="Proteomes" id="UP000070250">
    <property type="component" value="Chromosome"/>
</dbReference>